<dbReference type="AlphaFoldDB" id="A0A0N9I2C7"/>
<evidence type="ECO:0000256" key="1">
    <source>
        <dbReference type="SAM" id="Phobius"/>
    </source>
</evidence>
<keyword evidence="1" id="KW-1133">Transmembrane helix</keyword>
<keyword evidence="1" id="KW-0812">Transmembrane</keyword>
<gene>
    <name evidence="2" type="ORF">AOZ06_37485</name>
</gene>
<organism evidence="2 3">
    <name type="scientific">Kibdelosporangium phytohabitans</name>
    <dbReference type="NCBI Taxonomy" id="860235"/>
    <lineage>
        <taxon>Bacteria</taxon>
        <taxon>Bacillati</taxon>
        <taxon>Actinomycetota</taxon>
        <taxon>Actinomycetes</taxon>
        <taxon>Pseudonocardiales</taxon>
        <taxon>Pseudonocardiaceae</taxon>
        <taxon>Kibdelosporangium</taxon>
    </lineage>
</organism>
<feature type="transmembrane region" description="Helical" evidence="1">
    <location>
        <begin position="62"/>
        <end position="83"/>
    </location>
</feature>
<keyword evidence="1" id="KW-0472">Membrane</keyword>
<evidence type="ECO:0000313" key="2">
    <source>
        <dbReference type="EMBL" id="ALG11816.1"/>
    </source>
</evidence>
<proteinExistence type="predicted"/>
<accession>A0A0N9I2C7</accession>
<dbReference type="STRING" id="860235.AOZ06_37485"/>
<dbReference type="EMBL" id="CP012752">
    <property type="protein sequence ID" value="ALG11816.1"/>
    <property type="molecule type" value="Genomic_DNA"/>
</dbReference>
<dbReference type="Proteomes" id="UP000063699">
    <property type="component" value="Chromosome"/>
</dbReference>
<feature type="transmembrane region" description="Helical" evidence="1">
    <location>
        <begin position="95"/>
        <end position="114"/>
    </location>
</feature>
<evidence type="ECO:0000313" key="3">
    <source>
        <dbReference type="Proteomes" id="UP000063699"/>
    </source>
</evidence>
<reference evidence="2 3" key="1">
    <citation type="submission" date="2015-07" db="EMBL/GenBank/DDBJ databases">
        <title>Genome sequencing of Kibdelosporangium phytohabitans.</title>
        <authorList>
            <person name="Qin S."/>
            <person name="Xing K."/>
        </authorList>
    </citation>
    <scope>NUCLEOTIDE SEQUENCE [LARGE SCALE GENOMIC DNA]</scope>
    <source>
        <strain evidence="2 3">KLBMP1111</strain>
    </source>
</reference>
<feature type="transmembrane region" description="Helical" evidence="1">
    <location>
        <begin position="20"/>
        <end position="42"/>
    </location>
</feature>
<protein>
    <submittedName>
        <fullName evidence="2">Uncharacterized protein</fullName>
    </submittedName>
</protein>
<dbReference type="KEGG" id="kphy:AOZ06_37485"/>
<sequence>MLADMDITPPKDTRTVRLVFGLSPLVLAAVLGYFVSVILVMGSAACMGGQQALICSPRIQSWVVWLPIGGAAAGLLTGGLLGYRSIKHDKPVAQAIGTGWMMWVLAEMLAVIMGTT</sequence>
<name>A0A0N9I2C7_9PSEU</name>
<keyword evidence="3" id="KW-1185">Reference proteome</keyword>